<dbReference type="RefSeq" id="WP_085865621.1">
    <property type="nucleotide sequence ID" value="NZ_FWFT01000006.1"/>
</dbReference>
<dbReference type="AlphaFoldDB" id="A0A1Y5TFQ2"/>
<name>A0A1Y5TFQ2_9RHOB</name>
<evidence type="ECO:0000313" key="1">
    <source>
        <dbReference type="EMBL" id="SLN60818.1"/>
    </source>
</evidence>
<protein>
    <recommendedName>
        <fullName evidence="3">Sulfotransferase domain protein</fullName>
    </recommendedName>
</protein>
<reference evidence="1 2" key="1">
    <citation type="submission" date="2017-03" db="EMBL/GenBank/DDBJ databases">
        <authorList>
            <person name="Afonso C.L."/>
            <person name="Miller P.J."/>
            <person name="Scott M.A."/>
            <person name="Spackman E."/>
            <person name="Goraichik I."/>
            <person name="Dimitrov K.M."/>
            <person name="Suarez D.L."/>
            <person name="Swayne D.E."/>
        </authorList>
    </citation>
    <scope>NUCLEOTIDE SEQUENCE [LARGE SCALE GENOMIC DNA]</scope>
    <source>
        <strain evidence="1 2">CECT 8397</strain>
    </source>
</reference>
<evidence type="ECO:0000313" key="2">
    <source>
        <dbReference type="Proteomes" id="UP000193623"/>
    </source>
</evidence>
<dbReference type="EMBL" id="FWFT01000006">
    <property type="protein sequence ID" value="SLN60818.1"/>
    <property type="molecule type" value="Genomic_DNA"/>
</dbReference>
<accession>A0A1Y5TFQ2</accession>
<keyword evidence="2" id="KW-1185">Reference proteome</keyword>
<proteinExistence type="predicted"/>
<dbReference type="OrthoDB" id="7816979at2"/>
<evidence type="ECO:0008006" key="3">
    <source>
        <dbReference type="Google" id="ProtNLM"/>
    </source>
</evidence>
<dbReference type="Proteomes" id="UP000193623">
    <property type="component" value="Unassembled WGS sequence"/>
</dbReference>
<sequence>MQIVFHIGANCTDNDRLLKSMLKNADGFAQQGVKVPGPSKYRRLIRETIQALGSAQPGPDTREILLDAILDDEQCNRLVMSHSKFMCIQRRIFENSIFYEIAEQKLEGLARLFPNDELEIFLAIRNPATFIPAIYDGSGVDTYSEFMRGIDPMDLRWSDLVARIRTILPNAALTVWCNEDTPLIWAQLIRELAGVDPLTRITGGFDLLSTIMSPDGMKRFVAYLKANPPQTEQQKRRIIAAFLERYAVEDEVEDEIDLPGWTQATVAHLSRLYDEDVDRIARMQGVNFIAP</sequence>
<organism evidence="1 2">
    <name type="scientific">Pseudooctadecabacter jejudonensis</name>
    <dbReference type="NCBI Taxonomy" id="1391910"/>
    <lineage>
        <taxon>Bacteria</taxon>
        <taxon>Pseudomonadati</taxon>
        <taxon>Pseudomonadota</taxon>
        <taxon>Alphaproteobacteria</taxon>
        <taxon>Rhodobacterales</taxon>
        <taxon>Paracoccaceae</taxon>
        <taxon>Pseudooctadecabacter</taxon>
    </lineage>
</organism>
<gene>
    <name evidence="1" type="ORF">PSJ8397_03247</name>
</gene>